<dbReference type="EMBL" id="AOCK01000004">
    <property type="protein sequence ID" value="EMQ98882.1"/>
    <property type="molecule type" value="Genomic_DNA"/>
</dbReference>
<comment type="caution">
    <text evidence="3">The sequence shown here is derived from an EMBL/GenBank/DDBJ whole genome shotgun (WGS) entry which is preliminary data.</text>
</comment>
<dbReference type="PATRIC" id="fig|1276920.7.peg.1640"/>
<evidence type="ECO:0000313" key="3">
    <source>
        <dbReference type="EMBL" id="EMQ98882.1"/>
    </source>
</evidence>
<organism evidence="3 4">
    <name type="scientific">Paeniglutamicibacter gangotriensis Lz1y</name>
    <dbReference type="NCBI Taxonomy" id="1276920"/>
    <lineage>
        <taxon>Bacteria</taxon>
        <taxon>Bacillati</taxon>
        <taxon>Actinomycetota</taxon>
        <taxon>Actinomycetes</taxon>
        <taxon>Micrococcales</taxon>
        <taxon>Micrococcaceae</taxon>
        <taxon>Paeniglutamicibacter</taxon>
    </lineage>
</organism>
<evidence type="ECO:0000256" key="1">
    <source>
        <dbReference type="SAM" id="MobiDB-lite"/>
    </source>
</evidence>
<evidence type="ECO:0000313" key="4">
    <source>
        <dbReference type="Proteomes" id="UP000012015"/>
    </source>
</evidence>
<feature type="region of interest" description="Disordered" evidence="1">
    <location>
        <begin position="1"/>
        <end position="59"/>
    </location>
</feature>
<dbReference type="NCBIfam" id="TIGR03815">
    <property type="entry name" value="CpaE_hom_Actino"/>
    <property type="match status" value="1"/>
</dbReference>
<dbReference type="InterPro" id="IPR002586">
    <property type="entry name" value="CobQ/CobB/MinD/ParA_Nub-bd_dom"/>
</dbReference>
<dbReference type="InterPro" id="IPR027417">
    <property type="entry name" value="P-loop_NTPase"/>
</dbReference>
<dbReference type="STRING" id="1276920.ADIAG_01640"/>
<keyword evidence="4" id="KW-1185">Reference proteome</keyword>
<name>M7MR72_9MICC</name>
<dbReference type="Proteomes" id="UP000012015">
    <property type="component" value="Unassembled WGS sequence"/>
</dbReference>
<dbReference type="SUPFAM" id="SSF52540">
    <property type="entry name" value="P-loop containing nucleoside triphosphate hydrolases"/>
    <property type="match status" value="1"/>
</dbReference>
<accession>M7MR72</accession>
<feature type="compositionally biased region" description="Low complexity" evidence="1">
    <location>
        <begin position="41"/>
        <end position="59"/>
    </location>
</feature>
<dbReference type="eggNOG" id="COG0455">
    <property type="taxonomic scope" value="Bacteria"/>
</dbReference>
<gene>
    <name evidence="3" type="ORF">ADIAG_01640</name>
</gene>
<feature type="domain" description="CobQ/CobB/MinD/ParA nucleotide binding" evidence="2">
    <location>
        <begin position="179"/>
        <end position="217"/>
    </location>
</feature>
<evidence type="ECO:0000259" key="2">
    <source>
        <dbReference type="Pfam" id="PF01656"/>
    </source>
</evidence>
<dbReference type="AlphaFoldDB" id="M7MR72"/>
<feature type="compositionally biased region" description="Pro residues" evidence="1">
    <location>
        <begin position="26"/>
        <end position="40"/>
    </location>
</feature>
<dbReference type="InterPro" id="IPR022521">
    <property type="entry name" value="Rv3660c"/>
</dbReference>
<reference evidence="3 4" key="1">
    <citation type="journal article" date="2013" name="Genome Announc.">
        <title>Draft Genome Sequence of Arthrobacter gangotriensis Strain Lz1yT, Isolated from a Penguin Rookery Soil Sample Collected in Antarctica, near the Indian Station Dakshin Gangotri.</title>
        <authorList>
            <person name="Shivaji S."/>
            <person name="Ara S."/>
            <person name="Bandi S."/>
            <person name="Singh A."/>
            <person name="Kumar Pinnaka A."/>
        </authorList>
    </citation>
    <scope>NUCLEOTIDE SEQUENCE [LARGE SCALE GENOMIC DNA]</scope>
    <source>
        <strain evidence="3 4">Lz1y</strain>
    </source>
</reference>
<proteinExistence type="predicted"/>
<dbReference type="Pfam" id="PF01656">
    <property type="entry name" value="CbiA"/>
    <property type="match status" value="1"/>
</dbReference>
<sequence>MEPVVVGSGGGAAPRTEVKTSTGMPPQSPEPQLPPVPQLPTQPRAVAAADPGAGAQSQARPAELARAILFSRDMELAQVLAEVAVGAGVQLLLCRDAAEAAEHREEVILVGVDAVAEVDARLATAALVFTGREENQDVLWRAAASCPGARVAVLPQAAPWLGEYLGELGLHAGRAHTAIVAGGAGGTGTTTFAALLAATLTLDGHRTLLLDADPHSSGIWPLLRAREPDGLGWEDLRNSRGQLSPGQLAEILPLAAGTAVLSWVRDPGCFVPSEALVTEVLAASRRIYEHIVIDAGHLAGIPGPMTALANTRLLVLPASGPAAAGAGRRLGEQAAHWRLILSGRLASGTDTRELARRAGIEPGGYFAPSRRIGRAAADGALMNVLARRRLRAAITVLGSGAQRAAGQAA</sequence>
<protein>
    <submittedName>
        <fullName evidence="3">CO dehydrogenase maturation factor</fullName>
    </submittedName>
</protein>
<dbReference type="Gene3D" id="3.40.50.300">
    <property type="entry name" value="P-loop containing nucleotide triphosphate hydrolases"/>
    <property type="match status" value="1"/>
</dbReference>